<comment type="caution">
    <text evidence="2">The sequence shown here is derived from an EMBL/GenBank/DDBJ whole genome shotgun (WGS) entry which is preliminary data.</text>
</comment>
<dbReference type="EMBL" id="JBHFNQ010000125">
    <property type="protein sequence ID" value="MFB2878493.1"/>
    <property type="molecule type" value="Genomic_DNA"/>
</dbReference>
<accession>A0ABV4X6R6</accession>
<dbReference type="Gene3D" id="3.30.160.250">
    <property type="match status" value="1"/>
</dbReference>
<reference evidence="2 3" key="1">
    <citation type="submission" date="2024-09" db="EMBL/GenBank/DDBJ databases">
        <title>Floridaenema gen nov. (Aerosakkonemataceae, Aerosakkonematales ord. nov., Cyanobacteria) from benthic tropical and subtropical fresh waters, with the description of four new species.</title>
        <authorList>
            <person name="Moretto J.A."/>
            <person name="Berthold D.E."/>
            <person name="Lefler F.W."/>
            <person name="Huang I.-S."/>
            <person name="Laughinghouse H. IV."/>
        </authorList>
    </citation>
    <scope>NUCLEOTIDE SEQUENCE [LARGE SCALE GENOMIC DNA]</scope>
    <source>
        <strain evidence="2 3">BLCC-F46</strain>
    </source>
</reference>
<dbReference type="Proteomes" id="UP001576774">
    <property type="component" value="Unassembled WGS sequence"/>
</dbReference>
<protein>
    <submittedName>
        <fullName evidence="2">Type II toxin-antitoxin system HicB family antitoxin</fullName>
    </submittedName>
</protein>
<dbReference type="PANTHER" id="PTHR34504:SF2">
    <property type="entry name" value="UPF0150 PROTEIN SSL0259"/>
    <property type="match status" value="1"/>
</dbReference>
<gene>
    <name evidence="2" type="ORF">ACE1CC_16700</name>
</gene>
<evidence type="ECO:0000259" key="1">
    <source>
        <dbReference type="Pfam" id="PF15919"/>
    </source>
</evidence>
<dbReference type="InterPro" id="IPR031807">
    <property type="entry name" value="HicB-like"/>
</dbReference>
<evidence type="ECO:0000313" key="2">
    <source>
        <dbReference type="EMBL" id="MFB2878493.1"/>
    </source>
</evidence>
<sequence>MKTNSQLENQPLEYYLSLKYPMSIYPEDDGGYTVIIPDLPGCMSQGETLEEALENINEARELWIETVYESGKKPIPLPSKRIAI</sequence>
<dbReference type="RefSeq" id="WP_413271565.1">
    <property type="nucleotide sequence ID" value="NZ_JBHFNQ010000125.1"/>
</dbReference>
<dbReference type="PANTHER" id="PTHR34504">
    <property type="entry name" value="ANTITOXIN HICB"/>
    <property type="match status" value="1"/>
</dbReference>
<proteinExistence type="predicted"/>
<feature type="domain" description="HicB-like antitoxin of toxin-antitoxin system" evidence="1">
    <location>
        <begin position="20"/>
        <end position="74"/>
    </location>
</feature>
<dbReference type="InterPro" id="IPR035069">
    <property type="entry name" value="TTHA1013/TTHA0281-like"/>
</dbReference>
<dbReference type="Pfam" id="PF15919">
    <property type="entry name" value="HicB_lk_antitox"/>
    <property type="match status" value="1"/>
</dbReference>
<name>A0ABV4X6R6_9CYAN</name>
<organism evidence="2 3">
    <name type="scientific">Floridaenema aerugineum BLCC-F46</name>
    <dbReference type="NCBI Taxonomy" id="3153654"/>
    <lineage>
        <taxon>Bacteria</taxon>
        <taxon>Bacillati</taxon>
        <taxon>Cyanobacteriota</taxon>
        <taxon>Cyanophyceae</taxon>
        <taxon>Oscillatoriophycideae</taxon>
        <taxon>Aerosakkonematales</taxon>
        <taxon>Aerosakkonemataceae</taxon>
        <taxon>Floridanema</taxon>
        <taxon>Floridanema aerugineum</taxon>
    </lineage>
</organism>
<evidence type="ECO:0000313" key="3">
    <source>
        <dbReference type="Proteomes" id="UP001576774"/>
    </source>
</evidence>
<dbReference type="SUPFAM" id="SSF143100">
    <property type="entry name" value="TTHA1013/TTHA0281-like"/>
    <property type="match status" value="1"/>
</dbReference>
<dbReference type="InterPro" id="IPR051404">
    <property type="entry name" value="TA_system_antitoxin"/>
</dbReference>
<keyword evidence="3" id="KW-1185">Reference proteome</keyword>